<dbReference type="PIRSF" id="PIRSF016661">
    <property type="entry name" value="BioY"/>
    <property type="match status" value="1"/>
</dbReference>
<evidence type="ECO:0000256" key="2">
    <source>
        <dbReference type="PIRNR" id="PIRNR016661"/>
    </source>
</evidence>
<dbReference type="PANTHER" id="PTHR34295">
    <property type="entry name" value="BIOTIN TRANSPORTER BIOY"/>
    <property type="match status" value="1"/>
</dbReference>
<evidence type="ECO:0000256" key="3">
    <source>
        <dbReference type="SAM" id="Phobius"/>
    </source>
</evidence>
<evidence type="ECO:0000313" key="5">
    <source>
        <dbReference type="Proteomes" id="UP000263232"/>
    </source>
</evidence>
<keyword evidence="3" id="KW-0812">Transmembrane</keyword>
<dbReference type="Gene3D" id="1.10.1760.20">
    <property type="match status" value="1"/>
</dbReference>
<dbReference type="KEGG" id="abae:CL176_11790"/>
<feature type="transmembrane region" description="Helical" evidence="3">
    <location>
        <begin position="51"/>
        <end position="70"/>
    </location>
</feature>
<feature type="transmembrane region" description="Helical" evidence="3">
    <location>
        <begin position="110"/>
        <end position="132"/>
    </location>
</feature>
<comment type="similarity">
    <text evidence="1 2">Belongs to the BioY family.</text>
</comment>
<dbReference type="EMBL" id="CP023434">
    <property type="protein sequence ID" value="AXY26627.1"/>
    <property type="molecule type" value="Genomic_DNA"/>
</dbReference>
<keyword evidence="2 3" id="KW-0472">Membrane</keyword>
<dbReference type="InterPro" id="IPR003784">
    <property type="entry name" value="BioY"/>
</dbReference>
<sequence length="180" mass="19789">MTQTRNLTLTGLMLAMLIICSQISIPLGPVPITLQTFAVLLIAYLLKPKQAFICTSLYLILGIAGLPIFANAGGGLQSITLPTFGFLLAFIPASVLTAKYIELFGRTSRSYMISALLFHSLVYLLGLLYFTWIMNGYLGKQMHLWQILSVAFLPFIPGDCLKAGMAIYLSRRLHQAGLVE</sequence>
<feature type="transmembrane region" description="Helical" evidence="3">
    <location>
        <begin position="30"/>
        <end position="46"/>
    </location>
</feature>
<comment type="subcellular location">
    <subcellularLocation>
        <location evidence="2">Cell membrane</location>
        <topology evidence="2">Multi-pass membrane protein</topology>
    </subcellularLocation>
</comment>
<dbReference type="Proteomes" id="UP000263232">
    <property type="component" value="Chromosome"/>
</dbReference>
<dbReference type="GO" id="GO:0005886">
    <property type="term" value="C:plasma membrane"/>
    <property type="evidence" value="ECO:0007669"/>
    <property type="project" value="UniProtKB-SubCell"/>
</dbReference>
<name>A0A347WNH0_9LACT</name>
<dbReference type="GO" id="GO:0015225">
    <property type="term" value="F:biotin transmembrane transporter activity"/>
    <property type="evidence" value="ECO:0007669"/>
    <property type="project" value="UniProtKB-UniRule"/>
</dbReference>
<proteinExistence type="inferred from homology"/>
<dbReference type="RefSeq" id="WP_118991482.1">
    <property type="nucleotide sequence ID" value="NZ_CP023434.1"/>
</dbReference>
<gene>
    <name evidence="4" type="ORF">CL176_11790</name>
</gene>
<feature type="transmembrane region" description="Helical" evidence="3">
    <location>
        <begin position="7"/>
        <end position="24"/>
    </location>
</feature>
<keyword evidence="3" id="KW-1133">Transmembrane helix</keyword>
<evidence type="ECO:0000313" key="4">
    <source>
        <dbReference type="EMBL" id="AXY26627.1"/>
    </source>
</evidence>
<dbReference type="PANTHER" id="PTHR34295:SF1">
    <property type="entry name" value="BIOTIN TRANSPORTER BIOY"/>
    <property type="match status" value="1"/>
</dbReference>
<evidence type="ECO:0000256" key="1">
    <source>
        <dbReference type="ARBA" id="ARBA00010692"/>
    </source>
</evidence>
<keyword evidence="5" id="KW-1185">Reference proteome</keyword>
<dbReference type="AlphaFoldDB" id="A0A347WNH0"/>
<dbReference type="Pfam" id="PF02632">
    <property type="entry name" value="BioY"/>
    <property type="match status" value="1"/>
</dbReference>
<dbReference type="OrthoDB" id="9803495at2"/>
<organism evidence="4 5">
    <name type="scientific">Suicoccus acidiformans</name>
    <dbReference type="NCBI Taxonomy" id="2036206"/>
    <lineage>
        <taxon>Bacteria</taxon>
        <taxon>Bacillati</taxon>
        <taxon>Bacillota</taxon>
        <taxon>Bacilli</taxon>
        <taxon>Lactobacillales</taxon>
        <taxon>Aerococcaceae</taxon>
        <taxon>Suicoccus</taxon>
    </lineage>
</organism>
<accession>A0A347WNH0</accession>
<feature type="transmembrane region" description="Helical" evidence="3">
    <location>
        <begin position="144"/>
        <end position="169"/>
    </location>
</feature>
<keyword evidence="2" id="KW-0813">Transport</keyword>
<protein>
    <recommendedName>
        <fullName evidence="2">Biotin transporter</fullName>
    </recommendedName>
</protein>
<feature type="transmembrane region" description="Helical" evidence="3">
    <location>
        <begin position="76"/>
        <end position="98"/>
    </location>
</feature>
<keyword evidence="2" id="KW-1003">Cell membrane</keyword>
<reference evidence="4 5" key="1">
    <citation type="submission" date="2017-09" db="EMBL/GenBank/DDBJ databases">
        <title>Complete genome sequence of Oxytococcus suis strain ZY16052.</title>
        <authorList>
            <person name="Li F."/>
        </authorList>
    </citation>
    <scope>NUCLEOTIDE SEQUENCE [LARGE SCALE GENOMIC DNA]</scope>
    <source>
        <strain evidence="4 5">ZY16052</strain>
    </source>
</reference>